<evidence type="ECO:0000256" key="2">
    <source>
        <dbReference type="ARBA" id="ARBA00023015"/>
    </source>
</evidence>
<proteinExistence type="inferred from homology"/>
<dbReference type="GO" id="GO:1903671">
    <property type="term" value="P:negative regulation of sprouting angiogenesis"/>
    <property type="evidence" value="ECO:0007669"/>
    <property type="project" value="Ensembl"/>
</dbReference>
<dbReference type="Ensembl" id="ENSTMTT00000017296.1">
    <property type="protein sequence ID" value="ENSTMTP00000016705.1"/>
    <property type="gene ID" value="ENSTMTG00000012225.1"/>
</dbReference>
<organism evidence="8 9">
    <name type="scientific">Terrapene triunguis</name>
    <name type="common">Three-toed box turtle</name>
    <dbReference type="NCBI Taxonomy" id="2587831"/>
    <lineage>
        <taxon>Eukaryota</taxon>
        <taxon>Metazoa</taxon>
        <taxon>Chordata</taxon>
        <taxon>Craniata</taxon>
        <taxon>Vertebrata</taxon>
        <taxon>Euteleostomi</taxon>
        <taxon>Archelosauria</taxon>
        <taxon>Testudinata</taxon>
        <taxon>Testudines</taxon>
        <taxon>Cryptodira</taxon>
        <taxon>Durocryptodira</taxon>
        <taxon>Testudinoidea</taxon>
        <taxon>Emydidae</taxon>
        <taxon>Terrapene</taxon>
    </lineage>
</organism>
<dbReference type="SUPFAM" id="SSF46785">
    <property type="entry name" value="Winged helix' DNA-binding domain"/>
    <property type="match status" value="1"/>
</dbReference>
<dbReference type="GO" id="GO:0001228">
    <property type="term" value="F:DNA-binding transcription activator activity, RNA polymerase II-specific"/>
    <property type="evidence" value="ECO:0007669"/>
    <property type="project" value="Ensembl"/>
</dbReference>
<evidence type="ECO:0000256" key="6">
    <source>
        <dbReference type="SAM" id="MobiDB-lite"/>
    </source>
</evidence>
<dbReference type="Proteomes" id="UP000472274">
    <property type="component" value="Unplaced"/>
</dbReference>
<sequence>KKKKPRGASGPQKKVMPVMSSADLVTSSLSSPQMHSIPASYFTQLYPQSVAAAPASRGSCLYATPHGPEIKTIRSASAGRLPAKRKLDLEGTGQPGIPEFRTPKGKGRTVTRIPSPKTPKSPGEKTRYDTSLGLLTKKFIHLLSESEDGVLDLNRAAEVLEVQKRRIYDITNVLEGIQLIRKKSKNNIQWMGTGIFEDTSVTVKQQSLRQELAELAKTERTLDERIQDCTLQLKHLTEDETNQRYPSRGAYVTYQDIRAISNFQEQTVIAVKAPPETKLEVPDFNEENVQLHLKSTNGPIEVYLCPEEILEFSPGKESSFPTPSLQDSSDGALIGPGGRILPTACPHQAPPMPLPLMEVEDGLLDMPHHLLQQTEDQLPYGDPAPFVSFSPPLDQDDYLWGLEGGEGVSDLFEAYDLGDLLKN</sequence>
<keyword evidence="2 5" id="KW-0805">Transcription regulation</keyword>
<evidence type="ECO:0000313" key="8">
    <source>
        <dbReference type="Ensembl" id="ENSTMTP00000016705.1"/>
    </source>
</evidence>
<keyword evidence="3 5" id="KW-0238">DNA-binding</keyword>
<dbReference type="InterPro" id="IPR015633">
    <property type="entry name" value="E2F"/>
</dbReference>
<keyword evidence="9" id="KW-1185">Reference proteome</keyword>
<gene>
    <name evidence="8" type="primary">E2F2</name>
</gene>
<feature type="region of interest" description="Disordered" evidence="6">
    <location>
        <begin position="88"/>
        <end position="128"/>
    </location>
</feature>
<feature type="domain" description="E2F/DP family winged-helix DNA-binding" evidence="7">
    <location>
        <begin position="127"/>
        <end position="192"/>
    </location>
</feature>
<evidence type="ECO:0000256" key="3">
    <source>
        <dbReference type="ARBA" id="ARBA00023125"/>
    </source>
</evidence>
<dbReference type="InterPro" id="IPR032198">
    <property type="entry name" value="E2F_CC-MB"/>
</dbReference>
<comment type="similarity">
    <text evidence="1 5">Belongs to the E2F/DP family.</text>
</comment>
<dbReference type="GO" id="GO:0046983">
    <property type="term" value="F:protein dimerization activity"/>
    <property type="evidence" value="ECO:0007669"/>
    <property type="project" value="InterPro"/>
</dbReference>
<dbReference type="GO" id="GO:0072332">
    <property type="term" value="P:intrinsic apoptotic signaling pathway by p53 class mediator"/>
    <property type="evidence" value="ECO:0007669"/>
    <property type="project" value="Ensembl"/>
</dbReference>
<reference evidence="8" key="1">
    <citation type="submission" date="2025-08" db="UniProtKB">
        <authorList>
            <consortium name="Ensembl"/>
        </authorList>
    </citation>
    <scope>IDENTIFICATION</scope>
</reference>
<dbReference type="CDD" id="cd14660">
    <property type="entry name" value="E2F_DD"/>
    <property type="match status" value="1"/>
</dbReference>
<comment type="subcellular location">
    <subcellularLocation>
        <location evidence="5">Nucleus</location>
    </subcellularLocation>
</comment>
<dbReference type="AlphaFoldDB" id="A0A674J628"/>
<dbReference type="Gene3D" id="6.10.250.540">
    <property type="match status" value="1"/>
</dbReference>
<name>A0A674J628_9SAUR</name>
<dbReference type="Pfam" id="PF16421">
    <property type="entry name" value="E2F_CC-MB"/>
    <property type="match status" value="1"/>
</dbReference>
<dbReference type="InterPro" id="IPR036388">
    <property type="entry name" value="WH-like_DNA-bd_sf"/>
</dbReference>
<dbReference type="GO" id="GO:0051726">
    <property type="term" value="P:regulation of cell cycle"/>
    <property type="evidence" value="ECO:0007669"/>
    <property type="project" value="Ensembl"/>
</dbReference>
<accession>A0A674J628</accession>
<dbReference type="InterPro" id="IPR036390">
    <property type="entry name" value="WH_DNA-bd_sf"/>
</dbReference>
<evidence type="ECO:0000256" key="1">
    <source>
        <dbReference type="ARBA" id="ARBA00010940"/>
    </source>
</evidence>
<dbReference type="SUPFAM" id="SSF144074">
    <property type="entry name" value="E2F-DP heterodimerization region"/>
    <property type="match status" value="1"/>
</dbReference>
<keyword evidence="5" id="KW-0539">Nucleus</keyword>
<dbReference type="PANTHER" id="PTHR12081:SF50">
    <property type="entry name" value="TRANSCRIPTION FACTOR E2F2"/>
    <property type="match status" value="1"/>
</dbReference>
<evidence type="ECO:0000256" key="5">
    <source>
        <dbReference type="RuleBase" id="RU003796"/>
    </source>
</evidence>
<dbReference type="InterPro" id="IPR037241">
    <property type="entry name" value="E2F-DP_heterodim"/>
</dbReference>
<dbReference type="FunFam" id="1.10.10.10:FF:000008">
    <property type="entry name" value="E2F transcription factor 1"/>
    <property type="match status" value="1"/>
</dbReference>
<reference evidence="8" key="2">
    <citation type="submission" date="2025-09" db="UniProtKB">
        <authorList>
            <consortium name="Ensembl"/>
        </authorList>
    </citation>
    <scope>IDENTIFICATION</scope>
</reference>
<evidence type="ECO:0000256" key="4">
    <source>
        <dbReference type="ARBA" id="ARBA00023163"/>
    </source>
</evidence>
<evidence type="ECO:0000259" key="7">
    <source>
        <dbReference type="SMART" id="SM01372"/>
    </source>
</evidence>
<dbReference type="InParanoid" id="A0A674J628"/>
<dbReference type="GeneTree" id="ENSGT00940000160992"/>
<dbReference type="SMART" id="SM01372">
    <property type="entry name" value="E2F_TDP"/>
    <property type="match status" value="1"/>
</dbReference>
<keyword evidence="4 5" id="KW-0804">Transcription</keyword>
<dbReference type="GO" id="GO:0000978">
    <property type="term" value="F:RNA polymerase II cis-regulatory region sequence-specific DNA binding"/>
    <property type="evidence" value="ECO:0007669"/>
    <property type="project" value="InterPro"/>
</dbReference>
<evidence type="ECO:0000313" key="9">
    <source>
        <dbReference type="Proteomes" id="UP000472274"/>
    </source>
</evidence>
<dbReference type="GO" id="GO:1990086">
    <property type="term" value="P:lens fiber cell apoptotic process"/>
    <property type="evidence" value="ECO:0007669"/>
    <property type="project" value="Ensembl"/>
</dbReference>
<dbReference type="PANTHER" id="PTHR12081">
    <property type="entry name" value="TRANSCRIPTION FACTOR E2F"/>
    <property type="match status" value="1"/>
</dbReference>
<dbReference type="Pfam" id="PF02319">
    <property type="entry name" value="WHD_E2F_TDP"/>
    <property type="match status" value="1"/>
</dbReference>
<protein>
    <submittedName>
        <fullName evidence="8">E2F transcription factor 2</fullName>
    </submittedName>
</protein>
<dbReference type="InterPro" id="IPR003316">
    <property type="entry name" value="E2F_WHTH_DNA-bd_dom"/>
</dbReference>
<dbReference type="Gene3D" id="1.10.10.10">
    <property type="entry name" value="Winged helix-like DNA-binding domain superfamily/Winged helix DNA-binding domain"/>
    <property type="match status" value="1"/>
</dbReference>
<dbReference type="GO" id="GO:0090575">
    <property type="term" value="C:RNA polymerase II transcription regulator complex"/>
    <property type="evidence" value="ECO:0007669"/>
    <property type="project" value="Ensembl"/>
</dbReference>